<dbReference type="EMBL" id="VANI01000010">
    <property type="protein sequence ID" value="TLM77335.1"/>
    <property type="molecule type" value="Genomic_DNA"/>
</dbReference>
<protein>
    <submittedName>
        <fullName evidence="1">Uncharacterized protein</fullName>
    </submittedName>
</protein>
<sequence length="81" mass="8745">MPNLLSPTVGNPATGFFSRGDRDFSFRDSWGGYGQLMIGGANIVTGGMWQMAVHDNDIAIRDMKLIRLRGNIGGQKPPGHA</sequence>
<comment type="caution">
    <text evidence="1">The sequence shown here is derived from an EMBL/GenBank/DDBJ whole genome shotgun (WGS) entry which is preliminary data.</text>
</comment>
<dbReference type="Proteomes" id="UP000306791">
    <property type="component" value="Unassembled WGS sequence"/>
</dbReference>
<accession>A0ABY2UHL8</accession>
<organism evidence="1 2">
    <name type="scientific">Microbulbifer harenosus</name>
    <dbReference type="NCBI Taxonomy" id="2576840"/>
    <lineage>
        <taxon>Bacteria</taxon>
        <taxon>Pseudomonadati</taxon>
        <taxon>Pseudomonadota</taxon>
        <taxon>Gammaproteobacteria</taxon>
        <taxon>Cellvibrionales</taxon>
        <taxon>Microbulbiferaceae</taxon>
        <taxon>Microbulbifer</taxon>
    </lineage>
</organism>
<dbReference type="RefSeq" id="WP_220446159.1">
    <property type="nucleotide sequence ID" value="NZ_VANI01000010.1"/>
</dbReference>
<gene>
    <name evidence="1" type="ORF">FDY93_10420</name>
</gene>
<name>A0ABY2UHL8_9GAMM</name>
<evidence type="ECO:0000313" key="2">
    <source>
        <dbReference type="Proteomes" id="UP000306791"/>
    </source>
</evidence>
<proteinExistence type="predicted"/>
<evidence type="ECO:0000313" key="1">
    <source>
        <dbReference type="EMBL" id="TLM77335.1"/>
    </source>
</evidence>
<keyword evidence="2" id="KW-1185">Reference proteome</keyword>
<reference evidence="1 2" key="1">
    <citation type="submission" date="2019-05" db="EMBL/GenBank/DDBJ databases">
        <title>Microbulbifer harenosus sp. nov., an alginate-degrading bacterium isolated from coastal sand.</title>
        <authorList>
            <person name="Huang H."/>
            <person name="Mo K."/>
            <person name="Bao S."/>
        </authorList>
    </citation>
    <scope>NUCLEOTIDE SEQUENCE [LARGE SCALE GENOMIC DNA]</scope>
    <source>
        <strain evidence="1 2">HB161719</strain>
    </source>
</reference>